<gene>
    <name evidence="4" type="ORF">JMJ77_014355</name>
</gene>
<dbReference type="Pfam" id="PF02666">
    <property type="entry name" value="PS_Dcarbxylase"/>
    <property type="match status" value="1"/>
</dbReference>
<accession>A0A9P7R6I8</accession>
<keyword evidence="5" id="KW-1185">Reference proteome</keyword>
<evidence type="ECO:0000256" key="1">
    <source>
        <dbReference type="ARBA" id="ARBA00022793"/>
    </source>
</evidence>
<keyword evidence="1" id="KW-0210">Decarboxylase</keyword>
<dbReference type="InterPro" id="IPR022237">
    <property type="entry name" value="PsiD-like"/>
</dbReference>
<dbReference type="GO" id="GO:0006646">
    <property type="term" value="P:phosphatidylethanolamine biosynthetic process"/>
    <property type="evidence" value="ECO:0007669"/>
    <property type="project" value="TreeGrafter"/>
</dbReference>
<name>A0A9P7R6I8_9PEZI</name>
<dbReference type="Pfam" id="PF12588">
    <property type="entry name" value="PSDC"/>
    <property type="match status" value="1"/>
</dbReference>
<dbReference type="PANTHER" id="PTHR10067:SF9">
    <property type="entry name" value="PHOSPHATIDYLSERINE DECARBOXYLASE FAMILY PROTEIN (AFU_ORTHOLOGUE AFUA_7G01730)"/>
    <property type="match status" value="1"/>
</dbReference>
<organism evidence="4 5">
    <name type="scientific">Colletotrichum scovillei</name>
    <dbReference type="NCBI Taxonomy" id="1209932"/>
    <lineage>
        <taxon>Eukaryota</taxon>
        <taxon>Fungi</taxon>
        <taxon>Dikarya</taxon>
        <taxon>Ascomycota</taxon>
        <taxon>Pezizomycotina</taxon>
        <taxon>Sordariomycetes</taxon>
        <taxon>Hypocreomycetidae</taxon>
        <taxon>Glomerellales</taxon>
        <taxon>Glomerellaceae</taxon>
        <taxon>Colletotrichum</taxon>
        <taxon>Colletotrichum acutatum species complex</taxon>
    </lineage>
</organism>
<keyword evidence="2" id="KW-0456">Lyase</keyword>
<evidence type="ECO:0000313" key="4">
    <source>
        <dbReference type="EMBL" id="KAG7048721.1"/>
    </source>
</evidence>
<evidence type="ECO:0000256" key="2">
    <source>
        <dbReference type="ARBA" id="ARBA00023239"/>
    </source>
</evidence>
<evidence type="ECO:0000259" key="3">
    <source>
        <dbReference type="Pfam" id="PF12588"/>
    </source>
</evidence>
<feature type="domain" description="L-tryptophan decarboxylase PsiD-like" evidence="3">
    <location>
        <begin position="52"/>
        <end position="184"/>
    </location>
</feature>
<dbReference type="PANTHER" id="PTHR10067">
    <property type="entry name" value="PHOSPHATIDYLSERINE DECARBOXYLASE"/>
    <property type="match status" value="1"/>
</dbReference>
<dbReference type="GO" id="GO:0005739">
    <property type="term" value="C:mitochondrion"/>
    <property type="evidence" value="ECO:0007669"/>
    <property type="project" value="TreeGrafter"/>
</dbReference>
<protein>
    <submittedName>
        <fullName evidence="4">Phosphatidylserine decarboxylase family protein</fullName>
    </submittedName>
</protein>
<sequence length="455" mass="50507">MGEVYIKRNGRVPPESLARRIGGWLPSNPHRIQKHVREVLRQAKAANFPIAPPIATLQNLLNSTPTVRMLFTEMLTEVPAKYTSYPGGAPNAECRTVDDLIAALNYQIQNPISWNDSVQIGTPINGLLDWPMATKAGFAAFIRDDVNNVFQEMLKYWGVFLRSPASNVTITTAKDGWLSTEAQAKGGLKNFLKTYVVPDPTNTITYGFENWDQFFTRQFLPDLRPVASPDDDNVIVSATESTPFEIQRQVQLQDTFWVKNQDERSNYSLADMLGGKEIAEKFVGGTVYQAFLSADSYHNWHAPVSGKYFQPPTIINGTYYSEPIMWSFNNDQGKSDPDKASDELSQGYISAVAKRGVALIQADNPAIGLMAIVMIGMAEVSSVDFFENSNNCFKKGDPIGCFHFGGSTHCLIFGPNVNVEFAPNADPYPNLHYNDNHHPQVQVKSLLATVTPPSN</sequence>
<evidence type="ECO:0000313" key="5">
    <source>
        <dbReference type="Proteomes" id="UP000699042"/>
    </source>
</evidence>
<dbReference type="OrthoDB" id="5973539at2759"/>
<proteinExistence type="predicted"/>
<dbReference type="InterPro" id="IPR003817">
    <property type="entry name" value="PS_Dcarbxylase"/>
</dbReference>
<dbReference type="EMBL" id="JAESDN010000006">
    <property type="protein sequence ID" value="KAG7048721.1"/>
    <property type="molecule type" value="Genomic_DNA"/>
</dbReference>
<dbReference type="Proteomes" id="UP000699042">
    <property type="component" value="Unassembled WGS sequence"/>
</dbReference>
<reference evidence="4" key="1">
    <citation type="submission" date="2021-05" db="EMBL/GenBank/DDBJ databases">
        <title>Comparative genomics of three Colletotrichum scovillei strains and genetic complementation revealed genes involved fungal growth and virulence on chili pepper.</title>
        <authorList>
            <person name="Hsieh D.-K."/>
            <person name="Chuang S.-C."/>
            <person name="Chen C.-Y."/>
            <person name="Chao Y.-T."/>
            <person name="Lu M.-Y.J."/>
            <person name="Lee M.-H."/>
            <person name="Shih M.-C."/>
        </authorList>
    </citation>
    <scope>NUCLEOTIDE SEQUENCE</scope>
    <source>
        <strain evidence="4">Coll-153</strain>
    </source>
</reference>
<dbReference type="GO" id="GO:0004609">
    <property type="term" value="F:phosphatidylserine decarboxylase activity"/>
    <property type="evidence" value="ECO:0007669"/>
    <property type="project" value="InterPro"/>
</dbReference>
<comment type="caution">
    <text evidence="4">The sequence shown here is derived from an EMBL/GenBank/DDBJ whole genome shotgun (WGS) entry which is preliminary data.</text>
</comment>
<dbReference type="AlphaFoldDB" id="A0A9P7R6I8"/>